<dbReference type="PANTHER" id="PTHR23280">
    <property type="entry name" value="4.1 G PROTEIN"/>
    <property type="match status" value="1"/>
</dbReference>
<dbReference type="SMART" id="SM00295">
    <property type="entry name" value="B41"/>
    <property type="match status" value="1"/>
</dbReference>
<dbReference type="Gene3D" id="2.30.29.30">
    <property type="entry name" value="Pleckstrin-homology domain (PH domain)/Phosphotyrosine-binding domain (PTB)"/>
    <property type="match status" value="1"/>
</dbReference>
<gene>
    <name evidence="7" type="ORF">Fcan01_02506</name>
</gene>
<dbReference type="OrthoDB" id="6235974at2759"/>
<feature type="region of interest" description="Disordered" evidence="5">
    <location>
        <begin position="1"/>
        <end position="20"/>
    </location>
</feature>
<dbReference type="InterPro" id="IPR019749">
    <property type="entry name" value="Band_41_domain"/>
</dbReference>
<dbReference type="Gene3D" id="3.10.20.90">
    <property type="entry name" value="Phosphatidylinositol 3-kinase Catalytic Subunit, Chain A, domain 1"/>
    <property type="match status" value="1"/>
</dbReference>
<dbReference type="SUPFAM" id="SSF47031">
    <property type="entry name" value="Second domain of FERM"/>
    <property type="match status" value="1"/>
</dbReference>
<dbReference type="InterPro" id="IPR019747">
    <property type="entry name" value="FERM_CS"/>
</dbReference>
<feature type="compositionally biased region" description="Polar residues" evidence="5">
    <location>
        <begin position="734"/>
        <end position="751"/>
    </location>
</feature>
<dbReference type="PROSITE" id="PS50057">
    <property type="entry name" value="FERM_3"/>
    <property type="match status" value="1"/>
</dbReference>
<dbReference type="SMART" id="SM01196">
    <property type="entry name" value="FERM_C"/>
    <property type="match status" value="1"/>
</dbReference>
<dbReference type="InterPro" id="IPR018980">
    <property type="entry name" value="FERM_PH-like_C"/>
</dbReference>
<dbReference type="PROSITE" id="PS00661">
    <property type="entry name" value="FERM_2"/>
    <property type="match status" value="1"/>
</dbReference>
<feature type="region of interest" description="Disordered" evidence="5">
    <location>
        <begin position="299"/>
        <end position="520"/>
    </location>
</feature>
<dbReference type="GO" id="GO:0005737">
    <property type="term" value="C:cytoplasm"/>
    <property type="evidence" value="ECO:0007669"/>
    <property type="project" value="UniProtKB-SubCell"/>
</dbReference>
<dbReference type="InterPro" id="IPR019748">
    <property type="entry name" value="FERM_central"/>
</dbReference>
<evidence type="ECO:0000313" key="8">
    <source>
        <dbReference type="Proteomes" id="UP000198287"/>
    </source>
</evidence>
<comment type="caution">
    <text evidence="7">The sequence shown here is derived from an EMBL/GenBank/DDBJ whole genome shotgun (WGS) entry which is preliminary data.</text>
</comment>
<keyword evidence="4" id="KW-0965">Cell junction</keyword>
<dbReference type="GO" id="GO:0071944">
    <property type="term" value="C:cell periphery"/>
    <property type="evidence" value="ECO:0007669"/>
    <property type="project" value="UniProtKB-ARBA"/>
</dbReference>
<dbReference type="InterPro" id="IPR029071">
    <property type="entry name" value="Ubiquitin-like_domsf"/>
</dbReference>
<feature type="compositionally biased region" description="Basic residues" evidence="5">
    <location>
        <begin position="583"/>
        <end position="593"/>
    </location>
</feature>
<protein>
    <recommendedName>
        <fullName evidence="6">FERM domain-containing protein</fullName>
    </recommendedName>
</protein>
<dbReference type="GO" id="GO:0031032">
    <property type="term" value="P:actomyosin structure organization"/>
    <property type="evidence" value="ECO:0007669"/>
    <property type="project" value="TreeGrafter"/>
</dbReference>
<dbReference type="SUPFAM" id="SSF50729">
    <property type="entry name" value="PH domain-like"/>
    <property type="match status" value="1"/>
</dbReference>
<reference evidence="7 8" key="1">
    <citation type="submission" date="2015-12" db="EMBL/GenBank/DDBJ databases">
        <title>The genome of Folsomia candida.</title>
        <authorList>
            <person name="Faddeeva A."/>
            <person name="Derks M.F."/>
            <person name="Anvar Y."/>
            <person name="Smit S."/>
            <person name="Van Straalen N."/>
            <person name="Roelofs D."/>
        </authorList>
    </citation>
    <scope>NUCLEOTIDE SEQUENCE [LARGE SCALE GENOMIC DNA]</scope>
    <source>
        <strain evidence="7 8">VU population</strain>
        <tissue evidence="7">Whole body</tissue>
    </source>
</reference>
<dbReference type="Pfam" id="PF09380">
    <property type="entry name" value="FERM_C"/>
    <property type="match status" value="1"/>
</dbReference>
<feature type="compositionally biased region" description="Polar residues" evidence="5">
    <location>
        <begin position="906"/>
        <end position="922"/>
    </location>
</feature>
<dbReference type="FunFam" id="2.30.29.30:FF:000002">
    <property type="entry name" value="Band 4.1-like protein 5 isoform 1"/>
    <property type="match status" value="1"/>
</dbReference>
<proteinExistence type="predicted"/>
<dbReference type="PANTHER" id="PTHR23280:SF4">
    <property type="entry name" value="BAND 4.1-LIKE PROTEIN 4A"/>
    <property type="match status" value="1"/>
</dbReference>
<dbReference type="GO" id="GO:0009887">
    <property type="term" value="P:animal organ morphogenesis"/>
    <property type="evidence" value="ECO:0007669"/>
    <property type="project" value="UniProtKB-ARBA"/>
</dbReference>
<evidence type="ECO:0000256" key="1">
    <source>
        <dbReference type="ARBA" id="ARBA00004282"/>
    </source>
</evidence>
<dbReference type="Pfam" id="PF00373">
    <property type="entry name" value="FERM_M"/>
    <property type="match status" value="1"/>
</dbReference>
<dbReference type="InterPro" id="IPR000299">
    <property type="entry name" value="FERM_domain"/>
</dbReference>
<feature type="region of interest" description="Disordered" evidence="5">
    <location>
        <begin position="725"/>
        <end position="799"/>
    </location>
</feature>
<dbReference type="CDD" id="cd14473">
    <property type="entry name" value="FERM_B-lobe"/>
    <property type="match status" value="1"/>
</dbReference>
<dbReference type="GO" id="GO:0070161">
    <property type="term" value="C:anchoring junction"/>
    <property type="evidence" value="ECO:0007669"/>
    <property type="project" value="UniProtKB-SubCell"/>
</dbReference>
<evidence type="ECO:0000259" key="6">
    <source>
        <dbReference type="PROSITE" id="PS50057"/>
    </source>
</evidence>
<comment type="subcellular location">
    <subcellularLocation>
        <location evidence="1">Cell junction</location>
    </subcellularLocation>
    <subcellularLocation>
        <location evidence="2">Cytoplasm</location>
    </subcellularLocation>
</comment>
<organism evidence="7 8">
    <name type="scientific">Folsomia candida</name>
    <name type="common">Springtail</name>
    <dbReference type="NCBI Taxonomy" id="158441"/>
    <lineage>
        <taxon>Eukaryota</taxon>
        <taxon>Metazoa</taxon>
        <taxon>Ecdysozoa</taxon>
        <taxon>Arthropoda</taxon>
        <taxon>Hexapoda</taxon>
        <taxon>Collembola</taxon>
        <taxon>Entomobryomorpha</taxon>
        <taxon>Isotomoidea</taxon>
        <taxon>Isotomidae</taxon>
        <taxon>Proisotominae</taxon>
        <taxon>Folsomia</taxon>
    </lineage>
</organism>
<dbReference type="OMA" id="LESHYDQ"/>
<evidence type="ECO:0000256" key="5">
    <source>
        <dbReference type="SAM" id="MobiDB-lite"/>
    </source>
</evidence>
<dbReference type="Proteomes" id="UP000198287">
    <property type="component" value="Unassembled WGS sequence"/>
</dbReference>
<feature type="compositionally biased region" description="Polar residues" evidence="5">
    <location>
        <begin position="353"/>
        <end position="382"/>
    </location>
</feature>
<dbReference type="InterPro" id="IPR035963">
    <property type="entry name" value="FERM_2"/>
</dbReference>
<keyword evidence="8" id="KW-1185">Reference proteome</keyword>
<dbReference type="Pfam" id="PF09379">
    <property type="entry name" value="FERM_N"/>
    <property type="match status" value="1"/>
</dbReference>
<name>A0A226F074_FOLCA</name>
<dbReference type="GO" id="GO:0005856">
    <property type="term" value="C:cytoskeleton"/>
    <property type="evidence" value="ECO:0007669"/>
    <property type="project" value="TreeGrafter"/>
</dbReference>
<feature type="compositionally biased region" description="Polar residues" evidence="5">
    <location>
        <begin position="571"/>
        <end position="582"/>
    </location>
</feature>
<dbReference type="GO" id="GO:0016020">
    <property type="term" value="C:membrane"/>
    <property type="evidence" value="ECO:0007669"/>
    <property type="project" value="UniProtKB-ARBA"/>
</dbReference>
<dbReference type="Gene3D" id="1.20.80.10">
    <property type="match status" value="1"/>
</dbReference>
<dbReference type="SUPFAM" id="SSF54236">
    <property type="entry name" value="Ubiquitin-like"/>
    <property type="match status" value="1"/>
</dbReference>
<dbReference type="CDD" id="cd13186">
    <property type="entry name" value="FERM_C_NBL4_NBL5"/>
    <property type="match status" value="1"/>
</dbReference>
<feature type="compositionally biased region" description="Polar residues" evidence="5">
    <location>
        <begin position="401"/>
        <end position="410"/>
    </location>
</feature>
<feature type="compositionally biased region" description="Basic and acidic residues" evidence="5">
    <location>
        <begin position="301"/>
        <end position="312"/>
    </location>
</feature>
<evidence type="ECO:0000256" key="2">
    <source>
        <dbReference type="ARBA" id="ARBA00004496"/>
    </source>
</evidence>
<dbReference type="EMBL" id="LNIX01000001">
    <property type="protein sequence ID" value="OXA62814.1"/>
    <property type="molecule type" value="Genomic_DNA"/>
</dbReference>
<keyword evidence="3" id="KW-0963">Cytoplasm</keyword>
<feature type="region of interest" description="Disordered" evidence="5">
    <location>
        <begin position="571"/>
        <end position="599"/>
    </location>
</feature>
<feature type="compositionally biased region" description="Basic and acidic residues" evidence="5">
    <location>
        <begin position="427"/>
        <end position="446"/>
    </location>
</feature>
<feature type="compositionally biased region" description="Basic and acidic residues" evidence="5">
    <location>
        <begin position="469"/>
        <end position="479"/>
    </location>
</feature>
<feature type="compositionally biased region" description="Basic residues" evidence="5">
    <location>
        <begin position="480"/>
        <end position="491"/>
    </location>
</feature>
<dbReference type="AlphaFoldDB" id="A0A226F074"/>
<dbReference type="PROSITE" id="PS00660">
    <property type="entry name" value="FERM_1"/>
    <property type="match status" value="1"/>
</dbReference>
<feature type="region of interest" description="Disordered" evidence="5">
    <location>
        <begin position="864"/>
        <end position="937"/>
    </location>
</feature>
<evidence type="ECO:0000313" key="7">
    <source>
        <dbReference type="EMBL" id="OXA62814.1"/>
    </source>
</evidence>
<accession>A0A226F074</accession>
<feature type="compositionally biased region" description="Basic residues" evidence="5">
    <location>
        <begin position="458"/>
        <end position="468"/>
    </location>
</feature>
<dbReference type="FunFam" id="1.20.80.10:FF:000003">
    <property type="entry name" value="Tyrosine-protein phosphatase non-receptor type 4"/>
    <property type="match status" value="1"/>
</dbReference>
<evidence type="ECO:0000256" key="4">
    <source>
        <dbReference type="ARBA" id="ARBA00022949"/>
    </source>
</evidence>
<dbReference type="GO" id="GO:0030182">
    <property type="term" value="P:neuron differentiation"/>
    <property type="evidence" value="ECO:0007669"/>
    <property type="project" value="UniProtKB-ARBA"/>
</dbReference>
<feature type="domain" description="FERM" evidence="6">
    <location>
        <begin position="1"/>
        <end position="283"/>
    </location>
</feature>
<evidence type="ECO:0000256" key="3">
    <source>
        <dbReference type="ARBA" id="ARBA00022490"/>
    </source>
</evidence>
<feature type="compositionally biased region" description="Basic residues" evidence="5">
    <location>
        <begin position="505"/>
        <end position="517"/>
    </location>
</feature>
<dbReference type="InterPro" id="IPR018979">
    <property type="entry name" value="FERM_N"/>
</dbReference>
<sequence>MGYRTNQKKTPSIENHASTSNGQELLDNTFKHLNLIETAYFGLRFIDNTGQTNWLDPGKKIIKQLEDTEPYTFYFGVKFYAADPCKLLEEITRYQFYLQIKSDVLQGRLPVPFDLAAELCAYAVQSELGDYDPRRHCTGYISEFRFVSNQSPDLEASITELHKSFGGQVPAVAEINYLEKVKWLEMYGVDLHIVMGGDQHDHLDWIGLTPSGIIVLRNKTKVGNYFWPRISKLNNKGKYFMIRVRNKSNEEQTYGFETPSARAACKHLWKCAVEHHAFFRLVQVAPTSLNSGNKINSLNSRFRDSGRSESSVRRRAQPQFVRTPSRRYTRRAVEGSHDVAGSENREDAVVDVQHSNGINKTISVPQPVSTTSPLYRTNSMAQMTRADSPRSVRSAPWPAPHTTTTKSAYSVPSPRSVRSAGVGGNMHGDRERERQREYSKDRKRSASAESNSSVDSRSHRRHRHSRSRKNSDNESEISRSSHHSKRRHKSSSRKENSGSESENCHRHKHRHRHRHSSGKYELVNSEVQWKEAQKKQAAVGAAVQQAAVVCAAKTTATSSVATTRKSGYANSGLETESEMSYSNKRRHRRHRSKSPKERLPDELKKHIDFHLIDPVGMPEDIPYVKVETNNSALKTSKIRYNSIKSNRSHTLRQNTADFNGRQQLTPASPKTYSNQGFVVPPPPSKVVAQNMTKASINKGFDDLNSAKLGTAGRQRNPIMLFNCDEANDIHHPSPSESPDSQKVDSQNSDSGLGTDHHEYYKSETFSSLGYTLPRRGSKDQTDSQNNVGNTSHPSQPARYWNGHEMQQNWLLGPPTNFTHMTNHHALPDRRTMTLDRRPRKPVDPKIHQFIPIEKFKQVIQIPPMPIPVETPSNSSAVTRNGGGRGDFCTVNVPPSSSGRHVSSSGEAATQQRGTTHSRSSSLEMILTPLVTSTRTRL</sequence>
<dbReference type="InterPro" id="IPR011993">
    <property type="entry name" value="PH-like_dom_sf"/>
</dbReference>
<dbReference type="PRINTS" id="PR00935">
    <property type="entry name" value="BAND41"/>
</dbReference>
<feature type="compositionally biased region" description="Polar residues" evidence="5">
    <location>
        <begin position="782"/>
        <end position="794"/>
    </location>
</feature>
<dbReference type="STRING" id="158441.A0A226F074"/>
<feature type="compositionally biased region" description="Low complexity" evidence="5">
    <location>
        <begin position="892"/>
        <end position="905"/>
    </location>
</feature>
<dbReference type="InterPro" id="IPR014352">
    <property type="entry name" value="FERM/acyl-CoA-bd_prot_sf"/>
</dbReference>